<feature type="compositionally biased region" description="Basic and acidic residues" evidence="1">
    <location>
        <begin position="42"/>
        <end position="52"/>
    </location>
</feature>
<evidence type="ECO:0000256" key="1">
    <source>
        <dbReference type="SAM" id="MobiDB-lite"/>
    </source>
</evidence>
<dbReference type="PANTHER" id="PTHR37262">
    <property type="entry name" value="PROTEIN PEP-RELATED DEVELOPMENT ARRESTED 1, CHLOROPLASTIC"/>
    <property type="match status" value="1"/>
</dbReference>
<evidence type="ECO:0000313" key="3">
    <source>
        <dbReference type="Proteomes" id="UP000655225"/>
    </source>
</evidence>
<dbReference type="GO" id="GO:0042644">
    <property type="term" value="C:chloroplast nucleoid"/>
    <property type="evidence" value="ECO:0007669"/>
    <property type="project" value="InterPro"/>
</dbReference>
<reference evidence="2 3" key="1">
    <citation type="submission" date="2020-04" db="EMBL/GenBank/DDBJ databases">
        <title>Plant Genome Project.</title>
        <authorList>
            <person name="Zhang R.-G."/>
        </authorList>
    </citation>
    <scope>NUCLEOTIDE SEQUENCE [LARGE SCALE GENOMIC DNA]</scope>
    <source>
        <strain evidence="2">YNK0</strain>
        <tissue evidence="2">Leaf</tissue>
    </source>
</reference>
<dbReference type="GO" id="GO:0006355">
    <property type="term" value="P:regulation of DNA-templated transcription"/>
    <property type="evidence" value="ECO:0007669"/>
    <property type="project" value="InterPro"/>
</dbReference>
<organism evidence="2 3">
    <name type="scientific">Tetracentron sinense</name>
    <name type="common">Spur-leaf</name>
    <dbReference type="NCBI Taxonomy" id="13715"/>
    <lineage>
        <taxon>Eukaryota</taxon>
        <taxon>Viridiplantae</taxon>
        <taxon>Streptophyta</taxon>
        <taxon>Embryophyta</taxon>
        <taxon>Tracheophyta</taxon>
        <taxon>Spermatophyta</taxon>
        <taxon>Magnoliopsida</taxon>
        <taxon>Trochodendrales</taxon>
        <taxon>Trochodendraceae</taxon>
        <taxon>Tetracentron</taxon>
    </lineage>
</organism>
<evidence type="ECO:0000313" key="2">
    <source>
        <dbReference type="EMBL" id="KAF8391850.1"/>
    </source>
</evidence>
<dbReference type="AlphaFoldDB" id="A0A834YPD8"/>
<keyword evidence="3" id="KW-1185">Reference proteome</keyword>
<dbReference type="InterPro" id="IPR038961">
    <property type="entry name" value="PRDA1"/>
</dbReference>
<dbReference type="OrthoDB" id="2015968at2759"/>
<dbReference type="EMBL" id="JABCRI010000016">
    <property type="protein sequence ID" value="KAF8391850.1"/>
    <property type="molecule type" value="Genomic_DNA"/>
</dbReference>
<feature type="compositionally biased region" description="Polar residues" evidence="1">
    <location>
        <begin position="15"/>
        <end position="27"/>
    </location>
</feature>
<dbReference type="PANTHER" id="PTHR37262:SF1">
    <property type="entry name" value="PROTEIN PEP-RELATED DEVELOPMENT ARRESTED 1, CHLOROPLASTIC"/>
    <property type="match status" value="1"/>
</dbReference>
<gene>
    <name evidence="2" type="ORF">HHK36_022188</name>
</gene>
<comment type="caution">
    <text evidence="2">The sequence shown here is derived from an EMBL/GenBank/DDBJ whole genome shotgun (WGS) entry which is preliminary data.</text>
</comment>
<feature type="compositionally biased region" description="Low complexity" evidence="1">
    <location>
        <begin position="1"/>
        <end position="14"/>
    </location>
</feature>
<dbReference type="Proteomes" id="UP000655225">
    <property type="component" value="Unassembled WGS sequence"/>
</dbReference>
<feature type="region of interest" description="Disordered" evidence="1">
    <location>
        <begin position="40"/>
        <end position="64"/>
    </location>
</feature>
<feature type="region of interest" description="Disordered" evidence="1">
    <location>
        <begin position="1"/>
        <end position="27"/>
    </location>
</feature>
<sequence length="265" mass="28659">MASAADDLNSSSSDTNEVPFNNKVESGSITFDLDSSTLAISSRDKSPQKVEFKPPPQTLNMSRLEDGTSDSLTALSRSFSIQHGHGESSFSAVGPLSETILTMETRPIVPDRKLLARLVLIREEARNMMGGGILDERNERGLSTLPESEVNFLIKLVALRPGETVQEMIKNVMQGKDEGADSSGNDEEDTGSRRISSGIAGRASFTTPNSILVESKPLPVRPGMFLETVSKVLGGIYAGNISGITAQHLEWVHQKTLQVLQEIAF</sequence>
<proteinExistence type="predicted"/>
<accession>A0A834YPD8</accession>
<protein>
    <submittedName>
        <fullName evidence="2">Uncharacterized protein</fullName>
    </submittedName>
</protein>
<feature type="region of interest" description="Disordered" evidence="1">
    <location>
        <begin position="174"/>
        <end position="199"/>
    </location>
</feature>
<name>A0A834YPD8_TETSI</name>